<sequence length="107" mass="11694">MPTSSTHAICGDSIVPSHRANEPLAATDNVAQADARPRVPDDLSYSLNRFLDKSKETAHGCQRPPLGFGKVQCDAEAEIEAETRTRRELRAFDVQFFGARSAGKQAH</sequence>
<reference evidence="1 2" key="1">
    <citation type="submission" date="2016-07" db="EMBL/GenBank/DDBJ databases">
        <title>Multiple horizontal gene transfer events from other fungi enriched the ability of initially mycotrophic Trichoderma (Ascomycota) to feed on dead plant biomass.</title>
        <authorList>
            <consortium name="DOE Joint Genome Institute"/>
            <person name="Aerts A."/>
            <person name="Atanasova L."/>
            <person name="Chenthamara K."/>
            <person name="Zhang J."/>
            <person name="Grujic M."/>
            <person name="Henrissat B."/>
            <person name="Kuo A."/>
            <person name="Salamov A."/>
            <person name="Lipzen A."/>
            <person name="Labutti K."/>
            <person name="Barry K."/>
            <person name="Miao Y."/>
            <person name="Rahimi M.J."/>
            <person name="Shen Q."/>
            <person name="Grigoriev I.V."/>
            <person name="Kubicek C.P."/>
            <person name="Druzhinina I.S."/>
        </authorList>
    </citation>
    <scope>NUCLEOTIDE SEQUENCE [LARGE SCALE GENOMIC DNA]</scope>
    <source>
        <strain evidence="1 2">CBS 433.97</strain>
    </source>
</reference>
<proteinExistence type="predicted"/>
<organism evidence="1 2">
    <name type="scientific">Trichoderma asperellum (strain ATCC 204424 / CBS 433.97 / NBRC 101777)</name>
    <dbReference type="NCBI Taxonomy" id="1042311"/>
    <lineage>
        <taxon>Eukaryota</taxon>
        <taxon>Fungi</taxon>
        <taxon>Dikarya</taxon>
        <taxon>Ascomycota</taxon>
        <taxon>Pezizomycotina</taxon>
        <taxon>Sordariomycetes</taxon>
        <taxon>Hypocreomycetidae</taxon>
        <taxon>Hypocreales</taxon>
        <taxon>Hypocreaceae</taxon>
        <taxon>Trichoderma</taxon>
    </lineage>
</organism>
<protein>
    <submittedName>
        <fullName evidence="1">Uncharacterized protein</fullName>
    </submittedName>
</protein>
<evidence type="ECO:0000313" key="2">
    <source>
        <dbReference type="Proteomes" id="UP000240493"/>
    </source>
</evidence>
<dbReference type="Proteomes" id="UP000240493">
    <property type="component" value="Unassembled WGS sequence"/>
</dbReference>
<accession>A0A2T3Z5L8</accession>
<keyword evidence="2" id="KW-1185">Reference proteome</keyword>
<dbReference type="EMBL" id="KZ679263">
    <property type="protein sequence ID" value="PTB40109.1"/>
    <property type="molecule type" value="Genomic_DNA"/>
</dbReference>
<dbReference type="AlphaFoldDB" id="A0A2T3Z5L8"/>
<gene>
    <name evidence="1" type="ORF">M441DRAFT_459256</name>
</gene>
<evidence type="ECO:0000313" key="1">
    <source>
        <dbReference type="EMBL" id="PTB40109.1"/>
    </source>
</evidence>
<name>A0A2T3Z5L8_TRIA4</name>